<keyword evidence="3" id="KW-0677">Repeat</keyword>
<accession>A0A6J8ELQ4</accession>
<dbReference type="PROSITE" id="PS50002">
    <property type="entry name" value="SH3"/>
    <property type="match status" value="1"/>
</dbReference>
<dbReference type="Pfam" id="PF00880">
    <property type="entry name" value="Nebulin"/>
    <property type="match status" value="1"/>
</dbReference>
<evidence type="ECO:0000313" key="10">
    <source>
        <dbReference type="EMBL" id="CAC5420001.1"/>
    </source>
</evidence>
<dbReference type="InterPro" id="IPR051759">
    <property type="entry name" value="LIM-SH3_domain_protein"/>
</dbReference>
<dbReference type="Pfam" id="PF00018">
    <property type="entry name" value="SH3_1"/>
    <property type="match status" value="1"/>
</dbReference>
<dbReference type="PROSITE" id="PS50023">
    <property type="entry name" value="LIM_DOMAIN_2"/>
    <property type="match status" value="1"/>
</dbReference>
<keyword evidence="11" id="KW-1185">Reference proteome</keyword>
<gene>
    <name evidence="10" type="ORF">MCOR_52270</name>
</gene>
<reference evidence="10 11" key="1">
    <citation type="submission" date="2020-06" db="EMBL/GenBank/DDBJ databases">
        <authorList>
            <person name="Li R."/>
            <person name="Bekaert M."/>
        </authorList>
    </citation>
    <scope>NUCLEOTIDE SEQUENCE [LARGE SCALE GENOMIC DNA]</scope>
    <source>
        <strain evidence="11">wild</strain>
    </source>
</reference>
<protein>
    <submittedName>
        <fullName evidence="10">LIM and SH3 domain protein F42H10.3,LIM and SH3 domain protein 1,LIM and SH3 domain protein Lasp</fullName>
    </submittedName>
</protein>
<dbReference type="OrthoDB" id="5971719at2759"/>
<evidence type="ECO:0000313" key="11">
    <source>
        <dbReference type="Proteomes" id="UP000507470"/>
    </source>
</evidence>
<dbReference type="SMART" id="SM00227">
    <property type="entry name" value="NEBU"/>
    <property type="match status" value="1"/>
</dbReference>
<keyword evidence="4 6" id="KW-0862">Zinc</keyword>
<dbReference type="InterPro" id="IPR001781">
    <property type="entry name" value="Znf_LIM"/>
</dbReference>
<proteinExistence type="predicted"/>
<dbReference type="GO" id="GO:0051015">
    <property type="term" value="F:actin filament binding"/>
    <property type="evidence" value="ECO:0007669"/>
    <property type="project" value="TreeGrafter"/>
</dbReference>
<keyword evidence="2 6" id="KW-0479">Metal-binding</keyword>
<dbReference type="GO" id="GO:0019867">
    <property type="term" value="C:outer membrane"/>
    <property type="evidence" value="ECO:0007669"/>
    <property type="project" value="InterPro"/>
</dbReference>
<dbReference type="SUPFAM" id="SSF50044">
    <property type="entry name" value="SH3-domain"/>
    <property type="match status" value="1"/>
</dbReference>
<dbReference type="AlphaFoldDB" id="A0A6J8ELQ4"/>
<dbReference type="GO" id="GO:0005737">
    <property type="term" value="C:cytoplasm"/>
    <property type="evidence" value="ECO:0007669"/>
    <property type="project" value="UniProtKB-ARBA"/>
</dbReference>
<dbReference type="InterPro" id="IPR006315">
    <property type="entry name" value="OM_autotransptr_brl_dom"/>
</dbReference>
<evidence type="ECO:0000256" key="7">
    <source>
        <dbReference type="PROSITE-ProRule" id="PRU00192"/>
    </source>
</evidence>
<evidence type="ECO:0000256" key="6">
    <source>
        <dbReference type="PROSITE-ProRule" id="PRU00125"/>
    </source>
</evidence>
<dbReference type="InterPro" id="IPR036028">
    <property type="entry name" value="SH3-like_dom_sf"/>
</dbReference>
<evidence type="ECO:0000256" key="3">
    <source>
        <dbReference type="ARBA" id="ARBA00022737"/>
    </source>
</evidence>
<dbReference type="EMBL" id="CACVKT020009064">
    <property type="protein sequence ID" value="CAC5420001.1"/>
    <property type="molecule type" value="Genomic_DNA"/>
</dbReference>
<dbReference type="PROSITE" id="PS00478">
    <property type="entry name" value="LIM_DOMAIN_1"/>
    <property type="match status" value="1"/>
</dbReference>
<evidence type="ECO:0000256" key="5">
    <source>
        <dbReference type="ARBA" id="ARBA00023038"/>
    </source>
</evidence>
<dbReference type="SMART" id="SM00132">
    <property type="entry name" value="LIM"/>
    <property type="match status" value="1"/>
</dbReference>
<name>A0A6J8ELQ4_MYTCO</name>
<dbReference type="GO" id="GO:0046872">
    <property type="term" value="F:metal ion binding"/>
    <property type="evidence" value="ECO:0007669"/>
    <property type="project" value="UniProtKB-KW"/>
</dbReference>
<evidence type="ECO:0000256" key="2">
    <source>
        <dbReference type="ARBA" id="ARBA00022723"/>
    </source>
</evidence>
<evidence type="ECO:0000259" key="8">
    <source>
        <dbReference type="PROSITE" id="PS50002"/>
    </source>
</evidence>
<dbReference type="PANTHER" id="PTHR46218:SF4">
    <property type="entry name" value="LIM AND SH3 DOMAIN PROTEIN LASP"/>
    <property type="match status" value="1"/>
</dbReference>
<keyword evidence="1 7" id="KW-0728">SH3 domain</keyword>
<dbReference type="SUPFAM" id="SSF57716">
    <property type="entry name" value="Glucocorticoid receptor-like (DNA-binding domain)"/>
    <property type="match status" value="1"/>
</dbReference>
<dbReference type="FunFam" id="2.10.110.10:FF:000087">
    <property type="entry name" value="LIM zinc-binding domain-containing Nebulette"/>
    <property type="match status" value="1"/>
</dbReference>
<dbReference type="InterPro" id="IPR000900">
    <property type="entry name" value="Nebulin_repeat"/>
</dbReference>
<evidence type="ECO:0000259" key="9">
    <source>
        <dbReference type="PROSITE" id="PS50023"/>
    </source>
</evidence>
<dbReference type="GO" id="GO:0005925">
    <property type="term" value="C:focal adhesion"/>
    <property type="evidence" value="ECO:0007669"/>
    <property type="project" value="TreeGrafter"/>
</dbReference>
<dbReference type="Pfam" id="PF00412">
    <property type="entry name" value="LIM"/>
    <property type="match status" value="1"/>
</dbReference>
<keyword evidence="5 6" id="KW-0440">LIM domain</keyword>
<feature type="domain" description="SH3" evidence="8">
    <location>
        <begin position="149"/>
        <end position="208"/>
    </location>
</feature>
<dbReference type="PANTHER" id="PTHR46218">
    <property type="entry name" value="LASP"/>
    <property type="match status" value="1"/>
</dbReference>
<dbReference type="Gene3D" id="2.10.110.10">
    <property type="entry name" value="Cysteine Rich Protein"/>
    <property type="match status" value="1"/>
</dbReference>
<dbReference type="NCBIfam" id="TIGR01414">
    <property type="entry name" value="autotrans_barl"/>
    <property type="match status" value="1"/>
</dbReference>
<dbReference type="Proteomes" id="UP000507470">
    <property type="component" value="Unassembled WGS sequence"/>
</dbReference>
<dbReference type="PRINTS" id="PR00452">
    <property type="entry name" value="SH3DOMAIN"/>
</dbReference>
<feature type="domain" description="LIM zinc-binding" evidence="9">
    <location>
        <begin position="3"/>
        <end position="63"/>
    </location>
</feature>
<organism evidence="10 11">
    <name type="scientific">Mytilus coruscus</name>
    <name type="common">Sea mussel</name>
    <dbReference type="NCBI Taxonomy" id="42192"/>
    <lineage>
        <taxon>Eukaryota</taxon>
        <taxon>Metazoa</taxon>
        <taxon>Spiralia</taxon>
        <taxon>Lophotrochozoa</taxon>
        <taxon>Mollusca</taxon>
        <taxon>Bivalvia</taxon>
        <taxon>Autobranchia</taxon>
        <taxon>Pteriomorphia</taxon>
        <taxon>Mytilida</taxon>
        <taxon>Mytiloidea</taxon>
        <taxon>Mytilidae</taxon>
        <taxon>Mytilinae</taxon>
        <taxon>Mytilus</taxon>
    </lineage>
</organism>
<sequence length="208" mass="23814">MNPQCAKCEKTVYPMEKLNCLDKYWHKSCFKCEFCNLKLTMKNYKGYNKLPYCATHYPTTKFTVVADTPENKRLQQNTSMQSNIIYHKEFEGQKGQFTAVDDSGKQDFTEQLQQAQVDPPQPETVQLIRSQAPAPEPEPTQEMLQQSAEDDAIYRALYDYAASDNDEVSFNEGDIITDCEIIDDAWLTGTVMSTGEHGMMPSNYLEKL</sequence>
<dbReference type="PROSITE" id="PS51216">
    <property type="entry name" value="NEBULIN"/>
    <property type="match status" value="1"/>
</dbReference>
<evidence type="ECO:0000256" key="4">
    <source>
        <dbReference type="ARBA" id="ARBA00022833"/>
    </source>
</evidence>
<dbReference type="Gene3D" id="2.30.30.40">
    <property type="entry name" value="SH3 Domains"/>
    <property type="match status" value="1"/>
</dbReference>
<dbReference type="SMART" id="SM00326">
    <property type="entry name" value="SH3"/>
    <property type="match status" value="1"/>
</dbReference>
<dbReference type="InterPro" id="IPR001452">
    <property type="entry name" value="SH3_domain"/>
</dbReference>
<dbReference type="CDD" id="cd09447">
    <property type="entry name" value="LIM_LASP"/>
    <property type="match status" value="1"/>
</dbReference>
<evidence type="ECO:0000256" key="1">
    <source>
        <dbReference type="ARBA" id="ARBA00022443"/>
    </source>
</evidence>